<reference evidence="2" key="1">
    <citation type="journal article" date="2017" name="Nat. Commun.">
        <title>The asparagus genome sheds light on the origin and evolution of a young Y chromosome.</title>
        <authorList>
            <person name="Harkess A."/>
            <person name="Zhou J."/>
            <person name="Xu C."/>
            <person name="Bowers J.E."/>
            <person name="Van der Hulst R."/>
            <person name="Ayyampalayam S."/>
            <person name="Mercati F."/>
            <person name="Riccardi P."/>
            <person name="McKain M.R."/>
            <person name="Kakrana A."/>
            <person name="Tang H."/>
            <person name="Ray J."/>
            <person name="Groenendijk J."/>
            <person name="Arikit S."/>
            <person name="Mathioni S.M."/>
            <person name="Nakano M."/>
            <person name="Shan H."/>
            <person name="Telgmann-Rauber A."/>
            <person name="Kanno A."/>
            <person name="Yue Z."/>
            <person name="Chen H."/>
            <person name="Li W."/>
            <person name="Chen Y."/>
            <person name="Xu X."/>
            <person name="Zhang Y."/>
            <person name="Luo S."/>
            <person name="Chen H."/>
            <person name="Gao J."/>
            <person name="Mao Z."/>
            <person name="Pires J.C."/>
            <person name="Luo M."/>
            <person name="Kudrna D."/>
            <person name="Wing R.A."/>
            <person name="Meyers B.C."/>
            <person name="Yi K."/>
            <person name="Kong H."/>
            <person name="Lavrijsen P."/>
            <person name="Sunseri F."/>
            <person name="Falavigna A."/>
            <person name="Ye Y."/>
            <person name="Leebens-Mack J.H."/>
            <person name="Chen G."/>
        </authorList>
    </citation>
    <scope>NUCLEOTIDE SEQUENCE [LARGE SCALE GENOMIC DNA]</scope>
    <source>
        <strain evidence="2">cv. DH0086</strain>
    </source>
</reference>
<proteinExistence type="predicted"/>
<dbReference type="Gramene" id="ONK78261">
    <property type="protein sequence ID" value="ONK78261"/>
    <property type="gene ID" value="A4U43_C02F16370"/>
</dbReference>
<gene>
    <name evidence="1" type="ORF">A4U43_C02F16370</name>
</gene>
<sequence length="146" mass="16032">METTPSTSEVMMLTLAIGQQVLAEPTTEAAQPIIWEVATSALLQAPTTTLAADEALLSLAACMQERVVDRAIERLVSASAVSPYQTRPWLLEKDVHELLALCSSGSYLVGLASKRVQVARKEWECFLEETLAEETWLKEVVERATV</sequence>
<evidence type="ECO:0000313" key="2">
    <source>
        <dbReference type="Proteomes" id="UP000243459"/>
    </source>
</evidence>
<organism evidence="1 2">
    <name type="scientific">Asparagus officinalis</name>
    <name type="common">Garden asparagus</name>
    <dbReference type="NCBI Taxonomy" id="4686"/>
    <lineage>
        <taxon>Eukaryota</taxon>
        <taxon>Viridiplantae</taxon>
        <taxon>Streptophyta</taxon>
        <taxon>Embryophyta</taxon>
        <taxon>Tracheophyta</taxon>
        <taxon>Spermatophyta</taxon>
        <taxon>Magnoliopsida</taxon>
        <taxon>Liliopsida</taxon>
        <taxon>Asparagales</taxon>
        <taxon>Asparagaceae</taxon>
        <taxon>Asparagoideae</taxon>
        <taxon>Asparagus</taxon>
    </lineage>
</organism>
<evidence type="ECO:0000313" key="1">
    <source>
        <dbReference type="EMBL" id="ONK78261.1"/>
    </source>
</evidence>
<keyword evidence="2" id="KW-1185">Reference proteome</keyword>
<name>A0A5P1FNJ9_ASPOF</name>
<protein>
    <submittedName>
        <fullName evidence="1">Uncharacterized protein</fullName>
    </submittedName>
</protein>
<dbReference type="AlphaFoldDB" id="A0A5P1FNJ9"/>
<dbReference type="Proteomes" id="UP000243459">
    <property type="component" value="Chromosome 2"/>
</dbReference>
<accession>A0A5P1FNJ9</accession>
<dbReference type="EMBL" id="CM007382">
    <property type="protein sequence ID" value="ONK78261.1"/>
    <property type="molecule type" value="Genomic_DNA"/>
</dbReference>